<reference evidence="1" key="1">
    <citation type="submission" date="2021-06" db="EMBL/GenBank/DDBJ databases">
        <authorList>
            <person name="Kallberg Y."/>
            <person name="Tangrot J."/>
            <person name="Rosling A."/>
        </authorList>
    </citation>
    <scope>NUCLEOTIDE SEQUENCE</scope>
    <source>
        <strain evidence="1">CL356</strain>
    </source>
</reference>
<sequence length="223" mass="25141">PKSPLEVAETEGISSSESTNQIILFLLSSPMMVALDRISGVATHQVKPGYGTEAEESQVEPYPAKSLTHLVLHGQIPFEVLRDVQFPVLQEINQMNLEHVPCLRLECQPGIHFWDLGKGFEYSQSFRDEIIPGIFSKLGNLRTVYATGCIWKTFAWIFDAWSLEFEVASTKKCQEFHAISMEKVRDAMEGKVPEDGEGWIQSLYPDDEYGNDMGEYLSKETSS</sequence>
<dbReference type="Proteomes" id="UP000789525">
    <property type="component" value="Unassembled WGS sequence"/>
</dbReference>
<accession>A0ACA9QGS7</accession>
<proteinExistence type="predicted"/>
<name>A0ACA9QGS7_9GLOM</name>
<evidence type="ECO:0000313" key="1">
    <source>
        <dbReference type="EMBL" id="CAG8743945.1"/>
    </source>
</evidence>
<organism evidence="1 2">
    <name type="scientific">Acaulospora colombiana</name>
    <dbReference type="NCBI Taxonomy" id="27376"/>
    <lineage>
        <taxon>Eukaryota</taxon>
        <taxon>Fungi</taxon>
        <taxon>Fungi incertae sedis</taxon>
        <taxon>Mucoromycota</taxon>
        <taxon>Glomeromycotina</taxon>
        <taxon>Glomeromycetes</taxon>
        <taxon>Diversisporales</taxon>
        <taxon>Acaulosporaceae</taxon>
        <taxon>Acaulospora</taxon>
    </lineage>
</organism>
<evidence type="ECO:0000313" key="2">
    <source>
        <dbReference type="Proteomes" id="UP000789525"/>
    </source>
</evidence>
<gene>
    <name evidence="1" type="ORF">ACOLOM_LOCUS12327</name>
</gene>
<protein>
    <submittedName>
        <fullName evidence="1">15082_t:CDS:1</fullName>
    </submittedName>
</protein>
<feature type="non-terminal residue" evidence="1">
    <location>
        <position position="1"/>
    </location>
</feature>
<comment type="caution">
    <text evidence="1">The sequence shown here is derived from an EMBL/GenBank/DDBJ whole genome shotgun (WGS) entry which is preliminary data.</text>
</comment>
<keyword evidence="2" id="KW-1185">Reference proteome</keyword>
<dbReference type="EMBL" id="CAJVPT010049428">
    <property type="protein sequence ID" value="CAG8743945.1"/>
    <property type="molecule type" value="Genomic_DNA"/>
</dbReference>